<evidence type="ECO:0000256" key="2">
    <source>
        <dbReference type="ARBA" id="ARBA00003125"/>
    </source>
</evidence>
<dbReference type="PROSITE" id="PS00911">
    <property type="entry name" value="DHODEHASE_1"/>
    <property type="match status" value="1"/>
</dbReference>
<dbReference type="InterPro" id="IPR050074">
    <property type="entry name" value="DHO_dehydrogenase"/>
</dbReference>
<name>A0A6H1Q324_9PROT</name>
<dbReference type="InterPro" id="IPR012135">
    <property type="entry name" value="Dihydroorotate_DH_1_2"/>
</dbReference>
<dbReference type="GO" id="GO:0006207">
    <property type="term" value="P:'de novo' pyrimidine nucleobase biosynthetic process"/>
    <property type="evidence" value="ECO:0007669"/>
    <property type="project" value="UniProtKB-UniRule"/>
</dbReference>
<dbReference type="NCBIfam" id="TIGR01036">
    <property type="entry name" value="pyrD_sub2"/>
    <property type="match status" value="1"/>
</dbReference>
<evidence type="ECO:0000256" key="9">
    <source>
        <dbReference type="ARBA" id="ARBA00022643"/>
    </source>
</evidence>
<dbReference type="InterPro" id="IPR005719">
    <property type="entry name" value="Dihydroorotate_DH_2"/>
</dbReference>
<dbReference type="CDD" id="cd04738">
    <property type="entry name" value="DHOD_2_like"/>
    <property type="match status" value="1"/>
</dbReference>
<dbReference type="PANTHER" id="PTHR48109">
    <property type="entry name" value="DIHYDROOROTATE DEHYDROGENASE (QUINONE), MITOCHONDRIAL-RELATED"/>
    <property type="match status" value="1"/>
</dbReference>
<dbReference type="InterPro" id="IPR001295">
    <property type="entry name" value="Dihydroorotate_DH_CS"/>
</dbReference>
<dbReference type="RefSeq" id="WP_168607050.1">
    <property type="nucleotide sequence ID" value="NZ_CP038852.1"/>
</dbReference>
<dbReference type="Gene3D" id="3.20.20.70">
    <property type="entry name" value="Aldolase class I"/>
    <property type="match status" value="1"/>
</dbReference>
<evidence type="ECO:0000256" key="4">
    <source>
        <dbReference type="ARBA" id="ARBA00005161"/>
    </source>
</evidence>
<dbReference type="GO" id="GO:0044205">
    <property type="term" value="P:'de novo' UMP biosynthetic process"/>
    <property type="evidence" value="ECO:0007669"/>
    <property type="project" value="UniProtKB-UniPathway"/>
</dbReference>
<dbReference type="PANTHER" id="PTHR48109:SF4">
    <property type="entry name" value="DIHYDROOROTATE DEHYDROGENASE (QUINONE), MITOCHONDRIAL"/>
    <property type="match status" value="1"/>
</dbReference>
<dbReference type="GO" id="GO:0005737">
    <property type="term" value="C:cytoplasm"/>
    <property type="evidence" value="ECO:0007669"/>
    <property type="project" value="InterPro"/>
</dbReference>
<evidence type="ECO:0000313" key="16">
    <source>
        <dbReference type="EMBL" id="QIZ21191.1"/>
    </source>
</evidence>
<dbReference type="EMBL" id="CP038852">
    <property type="protein sequence ID" value="QIZ21191.1"/>
    <property type="molecule type" value="Genomic_DNA"/>
</dbReference>
<comment type="similarity">
    <text evidence="5">Belongs to the dihydroorotate dehydrogenase family. Type 2 subfamily.</text>
</comment>
<dbReference type="AlphaFoldDB" id="A0A6H1Q324"/>
<proteinExistence type="inferred from homology"/>
<dbReference type="UniPathway" id="UPA00070">
    <property type="reaction ID" value="UER00946"/>
</dbReference>
<keyword evidence="9" id="KW-0288">FMN</keyword>
<evidence type="ECO:0000256" key="7">
    <source>
        <dbReference type="ARBA" id="ARBA00018366"/>
    </source>
</evidence>
<comment type="function">
    <text evidence="2">Catalyzes the conversion of dihydroorotate to orotate with quinone as electron acceptor.</text>
</comment>
<evidence type="ECO:0000313" key="17">
    <source>
        <dbReference type="Proteomes" id="UP000501094"/>
    </source>
</evidence>
<dbReference type="GO" id="GO:0106430">
    <property type="term" value="F:dihydroorotate dehydrogenase (quinone) activity"/>
    <property type="evidence" value="ECO:0007669"/>
    <property type="project" value="UniProtKB-EC"/>
</dbReference>
<organism evidence="16 17">
    <name type="scientific">Candidatus Pelagibacter giovannonii</name>
    <dbReference type="NCBI Taxonomy" id="2563896"/>
    <lineage>
        <taxon>Bacteria</taxon>
        <taxon>Pseudomonadati</taxon>
        <taxon>Pseudomonadota</taxon>
        <taxon>Alphaproteobacteria</taxon>
        <taxon>Candidatus Pelagibacterales</taxon>
        <taxon>Candidatus Pelagibacteraceae</taxon>
        <taxon>Candidatus Pelagibacter</taxon>
    </lineage>
</organism>
<evidence type="ECO:0000256" key="3">
    <source>
        <dbReference type="ARBA" id="ARBA00004370"/>
    </source>
</evidence>
<comment type="pathway">
    <text evidence="4">Pyrimidine metabolism; UMP biosynthesis via de novo pathway; orotate from (S)-dihydroorotate (quinone route): step 1/1.</text>
</comment>
<dbReference type="EC" id="1.3.5.2" evidence="6 14"/>
<accession>A0A6H1Q324</accession>
<comment type="cofactor">
    <cofactor evidence="1">
        <name>FMN</name>
        <dbReference type="ChEBI" id="CHEBI:58210"/>
    </cofactor>
</comment>
<keyword evidence="10" id="KW-0665">Pyrimidine biosynthesis</keyword>
<comment type="subcellular location">
    <subcellularLocation>
        <location evidence="3">Membrane</location>
    </subcellularLocation>
</comment>
<keyword evidence="12" id="KW-0472">Membrane</keyword>
<feature type="domain" description="Dihydroorotate dehydrogenase catalytic" evidence="15">
    <location>
        <begin position="44"/>
        <end position="332"/>
    </location>
</feature>
<dbReference type="Pfam" id="PF01180">
    <property type="entry name" value="DHO_dh"/>
    <property type="match status" value="1"/>
</dbReference>
<protein>
    <recommendedName>
        <fullName evidence="7 14">Dihydroorotate dehydrogenase (quinone)</fullName>
        <ecNumber evidence="6 14">1.3.5.2</ecNumber>
    </recommendedName>
</protein>
<comment type="catalytic activity">
    <reaction evidence="13">
        <text>(S)-dihydroorotate + a quinone = orotate + a quinol</text>
        <dbReference type="Rhea" id="RHEA:30187"/>
        <dbReference type="ChEBI" id="CHEBI:24646"/>
        <dbReference type="ChEBI" id="CHEBI:30839"/>
        <dbReference type="ChEBI" id="CHEBI:30864"/>
        <dbReference type="ChEBI" id="CHEBI:132124"/>
        <dbReference type="EC" id="1.3.5.2"/>
    </reaction>
</comment>
<evidence type="ECO:0000256" key="14">
    <source>
        <dbReference type="NCBIfam" id="TIGR01036"/>
    </source>
</evidence>
<dbReference type="InterPro" id="IPR005720">
    <property type="entry name" value="Dihydroorotate_DH_cat"/>
</dbReference>
<dbReference type="GO" id="GO:0016020">
    <property type="term" value="C:membrane"/>
    <property type="evidence" value="ECO:0007669"/>
    <property type="project" value="UniProtKB-SubCell"/>
</dbReference>
<reference evidence="16 17" key="1">
    <citation type="journal article" date="2020" name="Nat. Microbiol.">
        <title>Lysogenic host-virus interactions in SAR11 marine bacteria.</title>
        <authorList>
            <person name="Morris R.M."/>
            <person name="Cain K.R."/>
            <person name="Hvorecny K.L."/>
            <person name="Kollman J.M."/>
        </authorList>
    </citation>
    <scope>NUCLEOTIDE SEQUENCE [LARGE SCALE GENOMIC DNA]</scope>
    <source>
        <strain evidence="16 17">NP1</strain>
    </source>
</reference>
<dbReference type="PIRSF" id="PIRSF000164">
    <property type="entry name" value="DHO_oxidase"/>
    <property type="match status" value="1"/>
</dbReference>
<evidence type="ECO:0000259" key="15">
    <source>
        <dbReference type="Pfam" id="PF01180"/>
    </source>
</evidence>
<evidence type="ECO:0000256" key="13">
    <source>
        <dbReference type="ARBA" id="ARBA00048639"/>
    </source>
</evidence>
<gene>
    <name evidence="16" type="ORF">E5R92_05275</name>
</gene>
<keyword evidence="11 16" id="KW-0560">Oxidoreductase</keyword>
<dbReference type="Proteomes" id="UP000501094">
    <property type="component" value="Chromosome"/>
</dbReference>
<evidence type="ECO:0000256" key="10">
    <source>
        <dbReference type="ARBA" id="ARBA00022975"/>
    </source>
</evidence>
<evidence type="ECO:0000256" key="12">
    <source>
        <dbReference type="ARBA" id="ARBA00023136"/>
    </source>
</evidence>
<dbReference type="InterPro" id="IPR013785">
    <property type="entry name" value="Aldolase_TIM"/>
</dbReference>
<keyword evidence="8" id="KW-0285">Flavoprotein</keyword>
<evidence type="ECO:0000256" key="8">
    <source>
        <dbReference type="ARBA" id="ARBA00022630"/>
    </source>
</evidence>
<dbReference type="NCBIfam" id="NF003645">
    <property type="entry name" value="PRK05286.1-2"/>
    <property type="match status" value="1"/>
</dbReference>
<evidence type="ECO:0000256" key="6">
    <source>
        <dbReference type="ARBA" id="ARBA00012791"/>
    </source>
</evidence>
<dbReference type="PROSITE" id="PS00912">
    <property type="entry name" value="DHODEHASE_2"/>
    <property type="match status" value="1"/>
</dbReference>
<keyword evidence="17" id="KW-1185">Reference proteome</keyword>
<evidence type="ECO:0000256" key="5">
    <source>
        <dbReference type="ARBA" id="ARBA00005359"/>
    </source>
</evidence>
<dbReference type="SUPFAM" id="SSF51395">
    <property type="entry name" value="FMN-linked oxidoreductases"/>
    <property type="match status" value="1"/>
</dbReference>
<dbReference type="KEGG" id="peg:E5R92_05275"/>
<sequence>MFSKLRSLIFKIDPETAHNLAIKSLKLNILPSITDQNKGDPIFETSLFGKNIDNPIGMAAGFDKNAEVYNSLFKLGFGFVEVGTVTPLEQYGNPKPRVFRLVEDQALINRLGFNNLGAENVSHRIKSNSHKGLLGINIGPNKDSEDRLNDYLIGLRNFYDIADYITVNISSPNTENLRAFHDETKFDELLNAIEKEKVKLKSKIPIVVKISPDIFEEQIELISKILIKHKVSAIIVSNTTAKNREKLNNILKHQKGGLSGKPLEEEANKLISKFYKLLKGKIEIIGVGGVDSGESAYKKFQAGASYVQLYTGMVFQGPNVVVKIKKELKEILIDEGIKNFKEIIGKKHTN</sequence>
<evidence type="ECO:0000256" key="11">
    <source>
        <dbReference type="ARBA" id="ARBA00023002"/>
    </source>
</evidence>
<evidence type="ECO:0000256" key="1">
    <source>
        <dbReference type="ARBA" id="ARBA00001917"/>
    </source>
</evidence>
<dbReference type="NCBIfam" id="NF003652">
    <property type="entry name" value="PRK05286.2-5"/>
    <property type="match status" value="1"/>
</dbReference>